<evidence type="ECO:0000313" key="3">
    <source>
        <dbReference type="Proteomes" id="UP000036458"/>
    </source>
</evidence>
<dbReference type="PATRIC" id="fig|1379910.4.peg.1094"/>
<dbReference type="KEGG" id="ruf:TH63_05030"/>
<sequence length="104" mass="12142">MFYPKSALLLFCLLLFAAPLFAHPGLPYELTTPQVVSLNRMPMRVHAFAYENQSLAQLYSSDFESWVHVIQNISFPKTYYYHPPRKANSYLFPYTLVLPFAFSR</sequence>
<protein>
    <submittedName>
        <fullName evidence="2">Uncharacterized protein</fullName>
    </submittedName>
</protein>
<dbReference type="EMBL" id="CP010777">
    <property type="protein sequence ID" value="AKQ45142.1"/>
    <property type="molecule type" value="Genomic_DNA"/>
</dbReference>
<keyword evidence="3" id="KW-1185">Reference proteome</keyword>
<proteinExistence type="predicted"/>
<feature type="signal peptide" evidence="1">
    <location>
        <begin position="1"/>
        <end position="22"/>
    </location>
</feature>
<feature type="chain" id="PRO_5005210947" evidence="1">
    <location>
        <begin position="23"/>
        <end position="104"/>
    </location>
</feature>
<organism evidence="2 3">
    <name type="scientific">Rufibacter radiotolerans</name>
    <dbReference type="NCBI Taxonomy" id="1379910"/>
    <lineage>
        <taxon>Bacteria</taxon>
        <taxon>Pseudomonadati</taxon>
        <taxon>Bacteroidota</taxon>
        <taxon>Cytophagia</taxon>
        <taxon>Cytophagales</taxon>
        <taxon>Hymenobacteraceae</taxon>
        <taxon>Rufibacter</taxon>
    </lineage>
</organism>
<evidence type="ECO:0000313" key="2">
    <source>
        <dbReference type="EMBL" id="AKQ45142.1"/>
    </source>
</evidence>
<accession>A0A0H4VMP9</accession>
<gene>
    <name evidence="2" type="ORF">TH63_05030</name>
</gene>
<evidence type="ECO:0000256" key="1">
    <source>
        <dbReference type="SAM" id="SignalP"/>
    </source>
</evidence>
<reference evidence="2 3" key="1">
    <citation type="submission" date="2015-01" db="EMBL/GenBank/DDBJ databases">
        <title>Rufibacter sp./DG31D/ whole genome sequencing.</title>
        <authorList>
            <person name="Kim M.K."/>
            <person name="Srinivasan S."/>
            <person name="Lee J.-J."/>
        </authorList>
    </citation>
    <scope>NUCLEOTIDE SEQUENCE [LARGE SCALE GENOMIC DNA]</scope>
    <source>
        <strain evidence="2 3">DG31D</strain>
    </source>
</reference>
<dbReference type="AlphaFoldDB" id="A0A0H4VMP9"/>
<keyword evidence="1" id="KW-0732">Signal</keyword>
<dbReference type="Proteomes" id="UP000036458">
    <property type="component" value="Chromosome"/>
</dbReference>
<name>A0A0H4VMP9_9BACT</name>